<dbReference type="InterPro" id="IPR004468">
    <property type="entry name" value="CTP_synthase"/>
</dbReference>
<dbReference type="SUPFAM" id="SSF52540">
    <property type="entry name" value="P-loop containing nucleoside triphosphate hydrolases"/>
    <property type="match status" value="1"/>
</dbReference>
<dbReference type="SUPFAM" id="SSF52317">
    <property type="entry name" value="Class I glutamine amidotransferase-like"/>
    <property type="match status" value="1"/>
</dbReference>
<dbReference type="Proteomes" id="UP000245523">
    <property type="component" value="Unassembled WGS sequence"/>
</dbReference>
<evidence type="ECO:0000313" key="13">
    <source>
        <dbReference type="Proteomes" id="UP000245523"/>
    </source>
</evidence>
<feature type="binding site" evidence="9">
    <location>
        <begin position="395"/>
        <end position="398"/>
    </location>
    <ligand>
        <name>L-glutamine</name>
        <dbReference type="ChEBI" id="CHEBI:58359"/>
    </ligand>
</feature>
<dbReference type="EC" id="6.3.4.2" evidence="9"/>
<feature type="binding site" evidence="9">
    <location>
        <position position="367"/>
    </location>
    <ligand>
        <name>L-glutamine</name>
        <dbReference type="ChEBI" id="CHEBI:58359"/>
    </ligand>
</feature>
<dbReference type="Pfam" id="PF06418">
    <property type="entry name" value="CTP_synth_N"/>
    <property type="match status" value="1"/>
</dbReference>
<feature type="region of interest" description="Amidoligase domain" evidence="9">
    <location>
        <begin position="1"/>
        <end position="275"/>
    </location>
</feature>
<evidence type="ECO:0000256" key="4">
    <source>
        <dbReference type="ARBA" id="ARBA00022741"/>
    </source>
</evidence>
<dbReference type="NCBIfam" id="TIGR00337">
    <property type="entry name" value="PyrG"/>
    <property type="match status" value="1"/>
</dbReference>
<dbReference type="RefSeq" id="WP_109587102.1">
    <property type="nucleotide sequence ID" value="NZ_JAXEIU010000038.1"/>
</dbReference>
<name>A0ABX5LSF4_9BACT</name>
<feature type="binding site" evidence="9">
    <location>
        <position position="418"/>
    </location>
    <ligand>
        <name>L-glutamine</name>
        <dbReference type="ChEBI" id="CHEBI:58359"/>
    </ligand>
</feature>
<feature type="binding site" evidence="9">
    <location>
        <position position="232"/>
    </location>
    <ligand>
        <name>UTP</name>
        <dbReference type="ChEBI" id="CHEBI:46398"/>
    </ligand>
</feature>
<evidence type="ECO:0000313" key="12">
    <source>
        <dbReference type="EMBL" id="PWL04208.1"/>
    </source>
</evidence>
<dbReference type="PANTHER" id="PTHR11550:SF0">
    <property type="entry name" value="CTP SYNTHASE-RELATED"/>
    <property type="match status" value="1"/>
</dbReference>
<dbReference type="InterPro" id="IPR029062">
    <property type="entry name" value="Class_I_gatase-like"/>
</dbReference>
<comment type="subunit">
    <text evidence="9">Homotetramer.</text>
</comment>
<gene>
    <name evidence="9" type="primary">pyrG</name>
    <name evidence="12" type="ORF">B0H50_101222</name>
</gene>
<dbReference type="PANTHER" id="PTHR11550">
    <property type="entry name" value="CTP SYNTHASE"/>
    <property type="match status" value="1"/>
</dbReference>
<comment type="pathway">
    <text evidence="1 9">Pyrimidine metabolism; CTP biosynthesis via de novo pathway; CTP from UDP: step 2/2.</text>
</comment>
<dbReference type="CDD" id="cd03113">
    <property type="entry name" value="CTPS_N"/>
    <property type="match status" value="1"/>
</dbReference>
<keyword evidence="9" id="KW-0479">Metal-binding</keyword>
<dbReference type="NCBIfam" id="NF003792">
    <property type="entry name" value="PRK05380.1"/>
    <property type="match status" value="1"/>
</dbReference>
<dbReference type="Gene3D" id="3.40.50.880">
    <property type="match status" value="1"/>
</dbReference>
<feature type="binding site" evidence="9">
    <location>
        <position position="232"/>
    </location>
    <ligand>
        <name>CTP</name>
        <dbReference type="ChEBI" id="CHEBI:37563"/>
        <note>allosteric inhibitor</note>
    </ligand>
</feature>
<keyword evidence="3 9" id="KW-0436">Ligase</keyword>
<dbReference type="Pfam" id="PF00117">
    <property type="entry name" value="GATase"/>
    <property type="match status" value="1"/>
</dbReference>
<evidence type="ECO:0000256" key="7">
    <source>
        <dbReference type="ARBA" id="ARBA00022975"/>
    </source>
</evidence>
<dbReference type="InterPro" id="IPR017926">
    <property type="entry name" value="GATASE"/>
</dbReference>
<comment type="activity regulation">
    <text evidence="9">Allosterically activated by GTP, when glutamine is the substrate; GTP has no effect on the reaction when ammonia is the substrate. The allosteric effector GTP functions by stabilizing the protein conformation that binds the tetrahedral intermediate(s) formed during glutamine hydrolysis. Inhibited by the product CTP, via allosteric rather than competitive inhibition.</text>
</comment>
<comment type="catalytic activity">
    <reaction evidence="9">
        <text>UTP + NH4(+) + ATP = CTP + ADP + phosphate + 2 H(+)</text>
        <dbReference type="Rhea" id="RHEA:16597"/>
        <dbReference type="ChEBI" id="CHEBI:15378"/>
        <dbReference type="ChEBI" id="CHEBI:28938"/>
        <dbReference type="ChEBI" id="CHEBI:30616"/>
        <dbReference type="ChEBI" id="CHEBI:37563"/>
        <dbReference type="ChEBI" id="CHEBI:43474"/>
        <dbReference type="ChEBI" id="CHEBI:46398"/>
        <dbReference type="ChEBI" id="CHEBI:456216"/>
    </reaction>
</comment>
<proteinExistence type="inferred from homology"/>
<dbReference type="InterPro" id="IPR033828">
    <property type="entry name" value="GATase1_CTP_Synthase"/>
</dbReference>
<comment type="caution">
    <text evidence="12">The sequence shown here is derived from an EMBL/GenBank/DDBJ whole genome shotgun (WGS) entry which is preliminary data.</text>
</comment>
<evidence type="ECO:0000256" key="3">
    <source>
        <dbReference type="ARBA" id="ARBA00022598"/>
    </source>
</evidence>
<protein>
    <recommendedName>
        <fullName evidence="9">CTP synthase</fullName>
        <ecNumber evidence="9">6.3.4.2</ecNumber>
    </recommendedName>
    <alternativeName>
        <fullName evidence="9">Cytidine 5'-triphosphate synthase</fullName>
    </alternativeName>
    <alternativeName>
        <fullName evidence="9">Cytidine triphosphate synthetase</fullName>
        <shortName evidence="9">CTP synthetase</shortName>
        <shortName evidence="9">CTPS</shortName>
    </alternativeName>
    <alternativeName>
        <fullName evidence="9">UTP--ammonia ligase</fullName>
    </alternativeName>
</protein>
<evidence type="ECO:0000256" key="1">
    <source>
        <dbReference type="ARBA" id="ARBA00005171"/>
    </source>
</evidence>
<comment type="caution">
    <text evidence="9">Lacks conserved residue(s) required for the propagation of feature annotation.</text>
</comment>
<evidence type="ECO:0000256" key="5">
    <source>
        <dbReference type="ARBA" id="ARBA00022840"/>
    </source>
</evidence>
<dbReference type="Gene3D" id="3.40.50.300">
    <property type="entry name" value="P-loop containing nucleotide triphosphate hydrolases"/>
    <property type="match status" value="1"/>
</dbReference>
<feature type="binding site" evidence="9">
    <location>
        <position position="79"/>
    </location>
    <ligand>
        <name>Mg(2+)</name>
        <dbReference type="ChEBI" id="CHEBI:18420"/>
    </ligand>
</feature>
<evidence type="ECO:0000256" key="2">
    <source>
        <dbReference type="ARBA" id="ARBA00007533"/>
    </source>
</evidence>
<evidence type="ECO:0000259" key="11">
    <source>
        <dbReference type="Pfam" id="PF06418"/>
    </source>
</evidence>
<feature type="binding site" evidence="9">
    <location>
        <position position="22"/>
    </location>
    <ligand>
        <name>CTP</name>
        <dbReference type="ChEBI" id="CHEBI:37563"/>
        <note>allosteric inhibitor</note>
    </ligand>
</feature>
<evidence type="ECO:0000256" key="9">
    <source>
        <dbReference type="HAMAP-Rule" id="MF_01227"/>
    </source>
</evidence>
<dbReference type="HAMAP" id="MF_01227">
    <property type="entry name" value="PyrG"/>
    <property type="match status" value="1"/>
</dbReference>
<feature type="active site" description="Nucleophile; for glutamine hydrolysis" evidence="9">
    <location>
        <position position="394"/>
    </location>
</feature>
<feature type="domain" description="CTP synthase N-terminal" evidence="11">
    <location>
        <begin position="12"/>
        <end position="275"/>
    </location>
</feature>
<evidence type="ECO:0000259" key="10">
    <source>
        <dbReference type="Pfam" id="PF00117"/>
    </source>
</evidence>
<feature type="binding site" evidence="9">
    <location>
        <position position="79"/>
    </location>
    <ligand>
        <name>ATP</name>
        <dbReference type="ChEBI" id="CHEBI:30616"/>
    </ligand>
</feature>
<dbReference type="PROSITE" id="PS51273">
    <property type="entry name" value="GATASE_TYPE_1"/>
    <property type="match status" value="1"/>
</dbReference>
<dbReference type="InterPro" id="IPR027417">
    <property type="entry name" value="P-loop_NTPase"/>
</dbReference>
<feature type="active site" evidence="9">
    <location>
        <position position="523"/>
    </location>
</feature>
<feature type="binding site" evidence="9">
    <location>
        <begin position="196"/>
        <end position="201"/>
    </location>
    <ligand>
        <name>CTP</name>
        <dbReference type="ChEBI" id="CHEBI:37563"/>
        <note>allosteric inhibitor</note>
    </ligand>
</feature>
<keyword evidence="5 9" id="KW-0067">ATP-binding</keyword>
<dbReference type="InterPro" id="IPR017456">
    <property type="entry name" value="CTP_synthase_N"/>
</dbReference>
<sequence>MKTEYTYNGKTKFIVVTGGVISGLGKGVAAASIGALLSNRLKVIPVKCDGYLNTDPGTMNPTEHGEVYVLDDGGEVDMDFGHYERFLNVVARSDWSLTMGKVFKLILEKERRGDFLGHTVQFIPHVTNVIKEHFYEVANSENADVLLIEIGGTVGDLENQFFIEAARQLSHDVGSENCMFVHLTYVPIPSGVKEQKSKPTQMSVRELNERGIYPDIIIARCEEFLKPHIKEKIGLFCNLPASHVISGVDVKHVYECPLVYDKEGIPEILLKKLRIYAPPKLDRWSSLVDTMNRNDTNPRKVLTVAIGGKYTRLEDSYASIVESLNHVSAHLDVHVDIRWIDTEKLEQNPEEVEKDLQGVDAVIIPGGFGTRGIEGKIVLIQYVREHKIPFLGICYGMQLAVVEFARHVCGMKDAGTMETESPTHHVKDPVIAYLPGQDKIKEMGASMRLGGHDVLITKDSLAEKVYGATEIRERFRHRYEVNPKYVEQLEKGGILFSGKAKNEDIMQIMELPDHPFFMACQFHPELKSSLLKPAPLFLGLLKAADERA</sequence>
<keyword evidence="4 9" id="KW-0547">Nucleotide-binding</keyword>
<keyword evidence="7 9" id="KW-0665">Pyrimidine biosynthesis</keyword>
<reference evidence="12 13" key="1">
    <citation type="submission" date="2018-05" db="EMBL/GenBank/DDBJ databases">
        <title>Animal gut microbial communities from fecal samples from Wisconsin, USA.</title>
        <authorList>
            <person name="Neumann A."/>
        </authorList>
    </citation>
    <scope>NUCLEOTIDE SEQUENCE [LARGE SCALE GENOMIC DNA]</scope>
    <source>
        <strain evidence="12 13">UWS4</strain>
    </source>
</reference>
<feature type="binding site" evidence="9">
    <location>
        <position position="250"/>
    </location>
    <ligand>
        <name>ATP</name>
        <dbReference type="ChEBI" id="CHEBI:30616"/>
    </ligand>
</feature>
<keyword evidence="13" id="KW-1185">Reference proteome</keyword>
<feature type="domain" description="Glutamine amidotransferase" evidence="10">
    <location>
        <begin position="314"/>
        <end position="542"/>
    </location>
</feature>
<feature type="binding site" evidence="9">
    <location>
        <begin position="23"/>
        <end position="28"/>
    </location>
    <ligand>
        <name>ATP</name>
        <dbReference type="ChEBI" id="CHEBI:30616"/>
    </ligand>
</feature>
<keyword evidence="9" id="KW-0460">Magnesium</keyword>
<feature type="binding site" evidence="9">
    <location>
        <position position="22"/>
    </location>
    <ligand>
        <name>UTP</name>
        <dbReference type="ChEBI" id="CHEBI:46398"/>
    </ligand>
</feature>
<feature type="binding site" evidence="9">
    <location>
        <begin position="156"/>
        <end position="158"/>
    </location>
    <ligand>
        <name>CTP</name>
        <dbReference type="ChEBI" id="CHEBI:37563"/>
        <note>allosteric inhibitor</note>
    </ligand>
</feature>
<feature type="binding site" evidence="9">
    <location>
        <position position="478"/>
    </location>
    <ligand>
        <name>L-glutamine</name>
        <dbReference type="ChEBI" id="CHEBI:58359"/>
    </ligand>
</feature>
<feature type="active site" evidence="9">
    <location>
        <position position="525"/>
    </location>
</feature>
<comment type="function">
    <text evidence="9">Catalyzes the ATP-dependent amination of UTP to CTP with either L-glutamine or ammonia as the source of nitrogen. Regulates intracellular CTP levels through interactions with the four ribonucleotide triphosphates.</text>
</comment>
<keyword evidence="6 9" id="KW-0315">Glutamine amidotransferase</keyword>
<accession>A0ABX5LSF4</accession>
<evidence type="ECO:0000256" key="6">
    <source>
        <dbReference type="ARBA" id="ARBA00022962"/>
    </source>
</evidence>
<organism evidence="12 13">
    <name type="scientific">Hallerella porci</name>
    <dbReference type="NCBI Taxonomy" id="1945871"/>
    <lineage>
        <taxon>Bacteria</taxon>
        <taxon>Pseudomonadati</taxon>
        <taxon>Fibrobacterota</taxon>
        <taxon>Fibrobacteria</taxon>
        <taxon>Fibrobacterales</taxon>
        <taxon>Fibrobacteraceae</taxon>
        <taxon>Hallerella</taxon>
    </lineage>
</organism>
<feature type="binding site" evidence="9">
    <location>
        <position position="149"/>
    </location>
    <ligand>
        <name>Mg(2+)</name>
        <dbReference type="ChEBI" id="CHEBI:18420"/>
    </ligand>
</feature>
<comment type="miscellaneous">
    <text evidence="9">CTPSs have evolved a hybrid strategy for distinguishing between UTP and CTP. The overlapping regions of the product feedback inhibitory and substrate sites recognize a common feature in both compounds, the triphosphate moiety. To differentiate isosteric substrate and product pyrimidine rings, an additional pocket far from the expected kinase/ligase catalytic site, specifically recognizes the cytosine and ribose portions of the product inhibitor.</text>
</comment>
<dbReference type="CDD" id="cd01746">
    <property type="entry name" value="GATase1_CTP_Synthase"/>
    <property type="match status" value="1"/>
</dbReference>
<evidence type="ECO:0000256" key="8">
    <source>
        <dbReference type="ARBA" id="ARBA00047781"/>
    </source>
</evidence>
<dbReference type="EMBL" id="QGHD01000001">
    <property type="protein sequence ID" value="PWL04208.1"/>
    <property type="molecule type" value="Genomic_DNA"/>
</dbReference>
<comment type="catalytic activity">
    <reaction evidence="9">
        <text>L-glutamine + H2O = L-glutamate + NH4(+)</text>
        <dbReference type="Rhea" id="RHEA:15889"/>
        <dbReference type="ChEBI" id="CHEBI:15377"/>
        <dbReference type="ChEBI" id="CHEBI:28938"/>
        <dbReference type="ChEBI" id="CHEBI:29985"/>
        <dbReference type="ChEBI" id="CHEBI:58359"/>
    </reaction>
</comment>
<feature type="binding site" evidence="9">
    <location>
        <begin position="196"/>
        <end position="201"/>
    </location>
    <ligand>
        <name>UTP</name>
        <dbReference type="ChEBI" id="CHEBI:46398"/>
    </ligand>
</feature>
<comment type="similarity">
    <text evidence="2 9">Belongs to the CTP synthase family.</text>
</comment>
<comment type="catalytic activity">
    <reaction evidence="8 9">
        <text>UTP + L-glutamine + ATP + H2O = CTP + L-glutamate + ADP + phosphate + 2 H(+)</text>
        <dbReference type="Rhea" id="RHEA:26426"/>
        <dbReference type="ChEBI" id="CHEBI:15377"/>
        <dbReference type="ChEBI" id="CHEBI:15378"/>
        <dbReference type="ChEBI" id="CHEBI:29985"/>
        <dbReference type="ChEBI" id="CHEBI:30616"/>
        <dbReference type="ChEBI" id="CHEBI:37563"/>
        <dbReference type="ChEBI" id="CHEBI:43474"/>
        <dbReference type="ChEBI" id="CHEBI:46398"/>
        <dbReference type="ChEBI" id="CHEBI:58359"/>
        <dbReference type="ChEBI" id="CHEBI:456216"/>
        <dbReference type="EC" id="6.3.4.2"/>
    </reaction>
</comment>